<evidence type="ECO:0000313" key="2">
    <source>
        <dbReference type="Proteomes" id="UP000386466"/>
    </source>
</evidence>
<protein>
    <submittedName>
        <fullName evidence="1">Uncharacterized protein</fullName>
    </submittedName>
</protein>
<keyword evidence="2" id="KW-1185">Reference proteome</keyword>
<dbReference type="EMBL" id="CAAGRJ010010523">
    <property type="protein sequence ID" value="VFV27841.1"/>
    <property type="molecule type" value="Genomic_DNA"/>
</dbReference>
<dbReference type="AlphaFoldDB" id="A0A485N344"/>
<feature type="non-terminal residue" evidence="1">
    <location>
        <position position="81"/>
    </location>
</feature>
<gene>
    <name evidence="1" type="ORF">LYPA_23C017937</name>
</gene>
<name>A0A485N344_LYNPA</name>
<organism evidence="1 2">
    <name type="scientific">Lynx pardinus</name>
    <name type="common">Iberian lynx</name>
    <name type="synonym">Felis pardina</name>
    <dbReference type="NCBI Taxonomy" id="191816"/>
    <lineage>
        <taxon>Eukaryota</taxon>
        <taxon>Metazoa</taxon>
        <taxon>Chordata</taxon>
        <taxon>Craniata</taxon>
        <taxon>Vertebrata</taxon>
        <taxon>Euteleostomi</taxon>
        <taxon>Mammalia</taxon>
        <taxon>Eutheria</taxon>
        <taxon>Laurasiatheria</taxon>
        <taxon>Carnivora</taxon>
        <taxon>Feliformia</taxon>
        <taxon>Felidae</taxon>
        <taxon>Felinae</taxon>
        <taxon>Lynx</taxon>
    </lineage>
</organism>
<sequence>MHLCDHNAMKLEINHKKKSGGSTNTWRLNNMLLHNDWVSQEIKEEIKNYMKTNENSHQQCKKHKRLLKTENKLRVDEGWEG</sequence>
<accession>A0A485N344</accession>
<evidence type="ECO:0000313" key="1">
    <source>
        <dbReference type="EMBL" id="VFV27841.1"/>
    </source>
</evidence>
<proteinExistence type="predicted"/>
<dbReference type="Proteomes" id="UP000386466">
    <property type="component" value="Unassembled WGS sequence"/>
</dbReference>
<reference evidence="1 2" key="1">
    <citation type="submission" date="2019-01" db="EMBL/GenBank/DDBJ databases">
        <authorList>
            <person name="Alioto T."/>
            <person name="Alioto T."/>
        </authorList>
    </citation>
    <scope>NUCLEOTIDE SEQUENCE [LARGE SCALE GENOMIC DNA]</scope>
</reference>